<evidence type="ECO:0000313" key="2">
    <source>
        <dbReference type="EMBL" id="QDH14181.1"/>
    </source>
</evidence>
<reference evidence="2 3" key="1">
    <citation type="submission" date="2019-03" db="EMBL/GenBank/DDBJ databases">
        <title>The complete genome sequence of Swingsia_sp. F3b2 LMG30590(T).</title>
        <authorList>
            <person name="Chua K.-O."/>
            <person name="Chan K.-G."/>
            <person name="See-Too W.-S."/>
        </authorList>
    </citation>
    <scope>NUCLEOTIDE SEQUENCE [LARGE SCALE GENOMIC DNA]</scope>
    <source>
        <strain evidence="2 3">F3b2</strain>
    </source>
</reference>
<dbReference type="AlphaFoldDB" id="A0A4Y6UCR4"/>
<evidence type="ECO:0000256" key="1">
    <source>
        <dbReference type="SAM" id="MobiDB-lite"/>
    </source>
</evidence>
<proteinExistence type="predicted"/>
<organism evidence="2 3">
    <name type="scientific">Formicincola oecophyllae</name>
    <dbReference type="NCBI Taxonomy" id="2558361"/>
    <lineage>
        <taxon>Bacteria</taxon>
        <taxon>Pseudomonadati</taxon>
        <taxon>Pseudomonadota</taxon>
        <taxon>Alphaproteobacteria</taxon>
        <taxon>Acetobacterales</taxon>
        <taxon>Acetobacteraceae</taxon>
        <taxon>Formicincola</taxon>
    </lineage>
</organism>
<feature type="compositionally biased region" description="Basic and acidic residues" evidence="1">
    <location>
        <begin position="203"/>
        <end position="212"/>
    </location>
</feature>
<feature type="region of interest" description="Disordered" evidence="1">
    <location>
        <begin position="194"/>
        <end position="225"/>
    </location>
</feature>
<protein>
    <submittedName>
        <fullName evidence="2">Uncharacterized protein</fullName>
    </submittedName>
</protein>
<dbReference type="Proteomes" id="UP000318709">
    <property type="component" value="Chromosome"/>
</dbReference>
<dbReference type="EMBL" id="CP038231">
    <property type="protein sequence ID" value="QDH14181.1"/>
    <property type="molecule type" value="Genomic_DNA"/>
</dbReference>
<sequence>MASALDHIVKFIVPAEMLAAILNVYPTDFHPSGLGALLAVPTAGGEGVGLACGYDAVILSGAYGRAECHVGKEAQFKPLTFTLTARFINAVRRAPAGVGVLFLVVMDDKDRPKPELRAKINMAAGFEGVCGDVSLAATAMADNQPFPQTGQIDLAADWLACLASQQGSAVEEPEAVTWRPANLARLAQAGVTARSETMTFQDSHTKDSHAKNSQEGASQGGGEAPNVLRHARYHRANAPYSLDGYALA</sequence>
<dbReference type="KEGG" id="swf:E3E12_08235"/>
<dbReference type="RefSeq" id="WP_141443885.1">
    <property type="nucleotide sequence ID" value="NZ_CP038231.1"/>
</dbReference>
<keyword evidence="3" id="KW-1185">Reference proteome</keyword>
<gene>
    <name evidence="2" type="ORF">E3E12_08235</name>
</gene>
<name>A0A4Y6UCR4_9PROT</name>
<evidence type="ECO:0000313" key="3">
    <source>
        <dbReference type="Proteomes" id="UP000318709"/>
    </source>
</evidence>
<accession>A0A4Y6UCR4</accession>